<evidence type="ECO:0000313" key="6">
    <source>
        <dbReference type="Proteomes" id="UP001165089"/>
    </source>
</evidence>
<keyword evidence="3" id="KW-0963">Cytoplasm</keyword>
<dbReference type="HAMAP" id="MF_00109">
    <property type="entry name" value="Shikimate_kinase"/>
    <property type="match status" value="1"/>
</dbReference>
<dbReference type="Proteomes" id="UP001165089">
    <property type="component" value="Unassembled WGS sequence"/>
</dbReference>
<comment type="pathway">
    <text evidence="1">Cofactor biosynthesis; thiamine diphosphate biosynthesis.</text>
</comment>
<evidence type="ECO:0000259" key="4">
    <source>
        <dbReference type="Pfam" id="PF02581"/>
    </source>
</evidence>
<dbReference type="Gene3D" id="3.20.20.70">
    <property type="entry name" value="Aldolase class I"/>
    <property type="match status" value="1"/>
</dbReference>
<comment type="subcellular location">
    <subcellularLocation>
        <location evidence="3">Cytoplasm</location>
    </subcellularLocation>
</comment>
<dbReference type="CDD" id="cd00564">
    <property type="entry name" value="TMP_TenI"/>
    <property type="match status" value="1"/>
</dbReference>
<gene>
    <name evidence="3" type="primary">aroK</name>
    <name evidence="5" type="ORF">GETHPA_00760</name>
</gene>
<dbReference type="PANTHER" id="PTHR20857">
    <property type="entry name" value="THIAMINE-PHOSPHATE PYROPHOSPHORYLASE"/>
    <property type="match status" value="1"/>
</dbReference>
<keyword evidence="2" id="KW-0784">Thiamine biosynthesis</keyword>
<feature type="binding site" evidence="3">
    <location>
        <position position="339"/>
    </location>
    <ligand>
        <name>ATP</name>
        <dbReference type="ChEBI" id="CHEBI:30616"/>
    </ligand>
</feature>
<keyword evidence="3" id="KW-0479">Metal-binding</keyword>
<dbReference type="Pfam" id="PF01202">
    <property type="entry name" value="SKI"/>
    <property type="match status" value="1"/>
</dbReference>
<feature type="domain" description="Thiamine phosphate synthase/TenI" evidence="4">
    <location>
        <begin position="7"/>
        <end position="196"/>
    </location>
</feature>
<comment type="subunit">
    <text evidence="3">Monomer.</text>
</comment>
<feature type="binding site" evidence="3">
    <location>
        <position position="255"/>
    </location>
    <ligand>
        <name>substrate</name>
    </ligand>
</feature>
<dbReference type="InterPro" id="IPR022998">
    <property type="entry name" value="ThiamineP_synth_TenI"/>
</dbReference>
<dbReference type="InterPro" id="IPR036206">
    <property type="entry name" value="ThiamineP_synth_sf"/>
</dbReference>
<evidence type="ECO:0000256" key="1">
    <source>
        <dbReference type="ARBA" id="ARBA00004948"/>
    </source>
</evidence>
<reference evidence="5 6" key="1">
    <citation type="journal article" date="2023" name="Antonie Van Leeuwenhoek">
        <title>Mesoterricola silvestris gen. nov., sp. nov., Mesoterricola sediminis sp. nov., Geothrix oryzae sp. nov., Geothrix edaphica sp. nov., Geothrix rubra sp. nov., and Geothrix limicola sp. nov., six novel members of Acidobacteriota isolated from soils.</title>
        <authorList>
            <person name="Itoh H."/>
            <person name="Sugisawa Y."/>
            <person name="Mise K."/>
            <person name="Xu Z."/>
            <person name="Kuniyasu M."/>
            <person name="Ushijima N."/>
            <person name="Kawano K."/>
            <person name="Kobayashi E."/>
            <person name="Shiratori Y."/>
            <person name="Masuda Y."/>
            <person name="Senoo K."/>
        </authorList>
    </citation>
    <scope>NUCLEOTIDE SEQUENCE [LARGE SCALE GENOMIC DNA]</scope>
    <source>
        <strain evidence="5 6">Red803</strain>
    </source>
</reference>
<dbReference type="PANTHER" id="PTHR20857:SF15">
    <property type="entry name" value="THIAMINE-PHOSPHATE SYNTHASE"/>
    <property type="match status" value="1"/>
</dbReference>
<evidence type="ECO:0000313" key="5">
    <source>
        <dbReference type="EMBL" id="GLH68543.1"/>
    </source>
</evidence>
<evidence type="ECO:0000256" key="2">
    <source>
        <dbReference type="ARBA" id="ARBA00022977"/>
    </source>
</evidence>
<comment type="pathway">
    <text evidence="3">Metabolic intermediate biosynthesis; chorismate biosynthesis; chorismate from D-erythrose 4-phosphate and phosphoenolpyruvate: step 5/7.</text>
</comment>
<proteinExistence type="inferred from homology"/>
<dbReference type="InterPro" id="IPR031322">
    <property type="entry name" value="Shikimate/glucono_kinase"/>
</dbReference>
<keyword evidence="3" id="KW-0418">Kinase</keyword>
<feature type="binding site" evidence="3">
    <location>
        <position position="279"/>
    </location>
    <ligand>
        <name>substrate</name>
    </ligand>
</feature>
<dbReference type="InterPro" id="IPR027417">
    <property type="entry name" value="P-loop_NTPase"/>
</dbReference>
<sequence>MLQLPPLYPITDATRPEPLSEQIRRLGAAGFPLVQFRGKPLGPSAQWEELRKALAESAANGRWPWICVNDRADLAVLAAREGLAPWGLHLGQGDLPAAEARRLPGLAGCHLGASTHGPAEWEAVDPACDHAGVGPFRGTATKGDHAAPIGPGGLAAGCAALRRQGLTPIAIGGLEAADAPACFAAGAESLAMVGALHRAADPAALGWAVQRARWKARPPFRHGQGLVLVGGSGAGKTTLGRDLARRLDLPFADLDGAVEAEAGKPIAALFAEAGEAAFRHLERTTLARLLDRPAVVALGGGAWEDPASRQVVADRGFQPLWLAETPARAWARAGQDPARPLAQDRAAFMARWAARTPAWSEVPMLLPFGREPGELASTLLES</sequence>
<keyword evidence="3" id="KW-0808">Transferase</keyword>
<dbReference type="PRINTS" id="PR01100">
    <property type="entry name" value="SHIKIMTKNASE"/>
</dbReference>
<keyword evidence="3" id="KW-0028">Amino-acid biosynthesis</keyword>
<keyword evidence="6" id="KW-1185">Reference proteome</keyword>
<dbReference type="RefSeq" id="WP_285722033.1">
    <property type="nucleotide sequence ID" value="NZ_BSDD01000001.1"/>
</dbReference>
<evidence type="ECO:0000256" key="3">
    <source>
        <dbReference type="HAMAP-Rule" id="MF_00109"/>
    </source>
</evidence>
<accession>A0ABQ5Q1L5</accession>
<comment type="catalytic activity">
    <reaction evidence="3">
        <text>shikimate + ATP = 3-phosphoshikimate + ADP + H(+)</text>
        <dbReference type="Rhea" id="RHEA:13121"/>
        <dbReference type="ChEBI" id="CHEBI:15378"/>
        <dbReference type="ChEBI" id="CHEBI:30616"/>
        <dbReference type="ChEBI" id="CHEBI:36208"/>
        <dbReference type="ChEBI" id="CHEBI:145989"/>
        <dbReference type="ChEBI" id="CHEBI:456216"/>
        <dbReference type="EC" id="2.7.1.71"/>
    </reaction>
</comment>
<keyword evidence="3" id="KW-0460">Magnesium</keyword>
<organism evidence="5 6">
    <name type="scientific">Geothrix rubra</name>
    <dbReference type="NCBI Taxonomy" id="2927977"/>
    <lineage>
        <taxon>Bacteria</taxon>
        <taxon>Pseudomonadati</taxon>
        <taxon>Acidobacteriota</taxon>
        <taxon>Holophagae</taxon>
        <taxon>Holophagales</taxon>
        <taxon>Holophagaceae</taxon>
        <taxon>Geothrix</taxon>
    </lineage>
</organism>
<keyword evidence="3" id="KW-0057">Aromatic amino acid biosynthesis</keyword>
<dbReference type="InterPro" id="IPR013785">
    <property type="entry name" value="Aldolase_TIM"/>
</dbReference>
<feature type="binding site" evidence="3">
    <location>
        <position position="237"/>
    </location>
    <ligand>
        <name>Mg(2+)</name>
        <dbReference type="ChEBI" id="CHEBI:18420"/>
    </ligand>
</feature>
<dbReference type="EC" id="2.7.1.71" evidence="3"/>
<dbReference type="SUPFAM" id="SSF52540">
    <property type="entry name" value="P-loop containing nucleoside triphosphate hydrolases"/>
    <property type="match status" value="1"/>
</dbReference>
<dbReference type="SUPFAM" id="SSF51391">
    <property type="entry name" value="Thiamin phosphate synthase"/>
    <property type="match status" value="1"/>
</dbReference>
<dbReference type="EMBL" id="BSDD01000001">
    <property type="protein sequence ID" value="GLH68543.1"/>
    <property type="molecule type" value="Genomic_DNA"/>
</dbReference>
<protein>
    <recommendedName>
        <fullName evidence="3">Shikimate kinase</fullName>
        <shortName evidence="3">SK</shortName>
        <ecNumber evidence="3">2.7.1.71</ecNumber>
    </recommendedName>
</protein>
<feature type="binding site" evidence="3">
    <location>
        <position position="355"/>
    </location>
    <ligand>
        <name>substrate</name>
    </ligand>
</feature>
<feature type="binding site" evidence="3">
    <location>
        <begin position="233"/>
        <end position="238"/>
    </location>
    <ligand>
        <name>ATP</name>
        <dbReference type="ChEBI" id="CHEBI:30616"/>
    </ligand>
</feature>
<dbReference type="InterPro" id="IPR000623">
    <property type="entry name" value="Shikimate_kinase/TSH1"/>
</dbReference>
<comment type="caution">
    <text evidence="3">Lacks conserved residue(s) required for the propagation of feature annotation.</text>
</comment>
<keyword evidence="3" id="KW-0067">ATP-binding</keyword>
<keyword evidence="3" id="KW-0547">Nucleotide-binding</keyword>
<comment type="similarity">
    <text evidence="3">Belongs to the shikimate kinase family.</text>
</comment>
<comment type="cofactor">
    <cofactor evidence="3">
        <name>Mg(2+)</name>
        <dbReference type="ChEBI" id="CHEBI:18420"/>
    </cofactor>
    <text evidence="3">Binds 1 Mg(2+) ion per subunit.</text>
</comment>
<comment type="caution">
    <text evidence="5">The sequence shown here is derived from an EMBL/GenBank/DDBJ whole genome shotgun (WGS) entry which is preliminary data.</text>
</comment>
<name>A0ABQ5Q1L5_9BACT</name>
<dbReference type="Pfam" id="PF02581">
    <property type="entry name" value="TMP-TENI"/>
    <property type="match status" value="1"/>
</dbReference>
<comment type="function">
    <text evidence="3">Catalyzes the specific phosphorylation of the 3-hydroxyl group of shikimic acid using ATP as a cosubstrate.</text>
</comment>
<dbReference type="CDD" id="cd00464">
    <property type="entry name" value="SK"/>
    <property type="match status" value="1"/>
</dbReference>
<feature type="binding site" evidence="3">
    <location>
        <position position="300"/>
    </location>
    <ligand>
        <name>substrate</name>
    </ligand>
</feature>
<dbReference type="Gene3D" id="3.40.50.300">
    <property type="entry name" value="P-loop containing nucleotide triphosphate hydrolases"/>
    <property type="match status" value="1"/>
</dbReference>